<accession>A0A0L0HBX5</accession>
<feature type="transmembrane region" description="Helical" evidence="1">
    <location>
        <begin position="200"/>
        <end position="218"/>
    </location>
</feature>
<dbReference type="Proteomes" id="UP000053201">
    <property type="component" value="Unassembled WGS sequence"/>
</dbReference>
<dbReference type="InParanoid" id="A0A0L0HBX5"/>
<dbReference type="AlphaFoldDB" id="A0A0L0HBX5"/>
<organism evidence="2 3">
    <name type="scientific">Spizellomyces punctatus (strain DAOM BR117)</name>
    <dbReference type="NCBI Taxonomy" id="645134"/>
    <lineage>
        <taxon>Eukaryota</taxon>
        <taxon>Fungi</taxon>
        <taxon>Fungi incertae sedis</taxon>
        <taxon>Chytridiomycota</taxon>
        <taxon>Chytridiomycota incertae sedis</taxon>
        <taxon>Chytridiomycetes</taxon>
        <taxon>Spizellomycetales</taxon>
        <taxon>Spizellomycetaceae</taxon>
        <taxon>Spizellomyces</taxon>
    </lineage>
</organism>
<name>A0A0L0HBX5_SPIPD</name>
<dbReference type="STRING" id="645134.A0A0L0HBX5"/>
<keyword evidence="1" id="KW-0472">Membrane</keyword>
<reference evidence="2 3" key="1">
    <citation type="submission" date="2009-08" db="EMBL/GenBank/DDBJ databases">
        <title>The Genome Sequence of Spizellomyces punctatus strain DAOM BR117.</title>
        <authorList>
            <consortium name="The Broad Institute Genome Sequencing Platform"/>
            <person name="Russ C."/>
            <person name="Cuomo C."/>
            <person name="Shea T."/>
            <person name="Young S.K."/>
            <person name="Zeng Q."/>
            <person name="Koehrsen M."/>
            <person name="Haas B."/>
            <person name="Borodovsky M."/>
            <person name="Guigo R."/>
            <person name="Alvarado L."/>
            <person name="Berlin A."/>
            <person name="Bochicchio J."/>
            <person name="Borenstein D."/>
            <person name="Chapman S."/>
            <person name="Chen Z."/>
            <person name="Engels R."/>
            <person name="Freedman E."/>
            <person name="Gellesch M."/>
            <person name="Goldberg J."/>
            <person name="Griggs A."/>
            <person name="Gujja S."/>
            <person name="Heiman D."/>
            <person name="Hepburn T."/>
            <person name="Howarth C."/>
            <person name="Jen D."/>
            <person name="Larson L."/>
            <person name="Lewis B."/>
            <person name="Mehta T."/>
            <person name="Park D."/>
            <person name="Pearson M."/>
            <person name="Roberts A."/>
            <person name="Saif S."/>
            <person name="Shenoy N."/>
            <person name="Sisk P."/>
            <person name="Stolte C."/>
            <person name="Sykes S."/>
            <person name="Thomson T."/>
            <person name="Walk T."/>
            <person name="White J."/>
            <person name="Yandava C."/>
            <person name="Burger G."/>
            <person name="Gray M.W."/>
            <person name="Holland P.W.H."/>
            <person name="King N."/>
            <person name="Lang F.B.F."/>
            <person name="Roger A.J."/>
            <person name="Ruiz-Trillo I."/>
            <person name="Lander E."/>
            <person name="Nusbaum C."/>
        </authorList>
    </citation>
    <scope>NUCLEOTIDE SEQUENCE [LARGE SCALE GENOMIC DNA]</scope>
    <source>
        <strain evidence="2 3">DAOM BR117</strain>
    </source>
</reference>
<dbReference type="RefSeq" id="XP_016606419.1">
    <property type="nucleotide sequence ID" value="XM_016754292.1"/>
</dbReference>
<evidence type="ECO:0000256" key="1">
    <source>
        <dbReference type="SAM" id="Phobius"/>
    </source>
</evidence>
<evidence type="ECO:0000313" key="2">
    <source>
        <dbReference type="EMBL" id="KNC98379.1"/>
    </source>
</evidence>
<feature type="transmembrane region" description="Helical" evidence="1">
    <location>
        <begin position="87"/>
        <end position="111"/>
    </location>
</feature>
<evidence type="ECO:0000313" key="3">
    <source>
        <dbReference type="Proteomes" id="UP000053201"/>
    </source>
</evidence>
<dbReference type="eggNOG" id="ENOG502S77N">
    <property type="taxonomic scope" value="Eukaryota"/>
</dbReference>
<feature type="transmembrane region" description="Helical" evidence="1">
    <location>
        <begin position="169"/>
        <end position="188"/>
    </location>
</feature>
<keyword evidence="1" id="KW-1133">Transmembrane helix</keyword>
<dbReference type="OMA" id="MVHEWRS"/>
<protein>
    <recommendedName>
        <fullName evidence="4">TLC domain-containing protein</fullName>
    </recommendedName>
</protein>
<feature type="transmembrane region" description="Helical" evidence="1">
    <location>
        <begin position="49"/>
        <end position="67"/>
    </location>
</feature>
<gene>
    <name evidence="2" type="ORF">SPPG_06086</name>
</gene>
<proteinExistence type="predicted"/>
<dbReference type="GeneID" id="27689418"/>
<dbReference type="EMBL" id="KQ257460">
    <property type="protein sequence ID" value="KNC98379.1"/>
    <property type="molecule type" value="Genomic_DNA"/>
</dbReference>
<keyword evidence="3" id="KW-1185">Reference proteome</keyword>
<feature type="transmembrane region" description="Helical" evidence="1">
    <location>
        <begin position="16"/>
        <end position="37"/>
    </location>
</feature>
<dbReference type="OrthoDB" id="341353at2759"/>
<sequence>MATSLSYLDVLSDPRFHVPFGCGALALSAAFFTLPSLFPTLFATEKQRAWIVTGLTALVMTSSSLPFHYSFFTGSNSLADVSLMDSAFAIGLCGFFASYCVTDLLLGTLFYRSEVHPLSGYVHHSLYAWMVTSLVTYHVPGGFCTLSILELPTLVMAIGRINKAWRSDALFGATFFTTRICLHIYFVYEIWRAWPDRQFYWFLLGVLPMHLLWFKGWVQQQIRMRKEKLRKMVPSTTTACHPIQSIKPEAQVSAEVTSREDDKYVTEETWGSRSTRHLPRPFVTHRLRAGSSILEHDLDRITDPIPVAPVLVG</sequence>
<dbReference type="VEuPathDB" id="FungiDB:SPPG_06086"/>
<keyword evidence="1" id="KW-0812">Transmembrane</keyword>
<evidence type="ECO:0008006" key="4">
    <source>
        <dbReference type="Google" id="ProtNLM"/>
    </source>
</evidence>